<evidence type="ECO:0000256" key="1">
    <source>
        <dbReference type="ARBA" id="ARBA00012493"/>
    </source>
</evidence>
<dbReference type="Pfam" id="PF00078">
    <property type="entry name" value="RVT_1"/>
    <property type="match status" value="1"/>
</dbReference>
<feature type="non-terminal residue" evidence="4">
    <location>
        <position position="378"/>
    </location>
</feature>
<dbReference type="InterPro" id="IPR051320">
    <property type="entry name" value="Viral_Replic_Matur_Polypro"/>
</dbReference>
<dbReference type="Gene3D" id="3.10.10.10">
    <property type="entry name" value="HIV Type 1 Reverse Transcriptase, subunit A, domain 1"/>
    <property type="match status" value="1"/>
</dbReference>
<dbReference type="Proteomes" id="UP000326458">
    <property type="component" value="Unassembled WGS sequence"/>
</dbReference>
<dbReference type="InterPro" id="IPR021109">
    <property type="entry name" value="Peptidase_aspartic_dom_sf"/>
</dbReference>
<dbReference type="GO" id="GO:0003964">
    <property type="term" value="F:RNA-directed DNA polymerase activity"/>
    <property type="evidence" value="ECO:0007669"/>
    <property type="project" value="UniProtKB-EC"/>
</dbReference>
<organism evidence="4 5">
    <name type="scientific">Muntiacus muntjak</name>
    <name type="common">Barking deer</name>
    <name type="synonym">Indian muntjac</name>
    <dbReference type="NCBI Taxonomy" id="9888"/>
    <lineage>
        <taxon>Eukaryota</taxon>
        <taxon>Metazoa</taxon>
        <taxon>Chordata</taxon>
        <taxon>Craniata</taxon>
        <taxon>Vertebrata</taxon>
        <taxon>Euteleostomi</taxon>
        <taxon>Mammalia</taxon>
        <taxon>Eutheria</taxon>
        <taxon>Laurasiatheria</taxon>
        <taxon>Artiodactyla</taxon>
        <taxon>Ruminantia</taxon>
        <taxon>Pecora</taxon>
        <taxon>Cervidae</taxon>
        <taxon>Muntiacinae</taxon>
        <taxon>Muntiacus</taxon>
    </lineage>
</organism>
<dbReference type="Gene3D" id="3.10.20.370">
    <property type="match status" value="1"/>
</dbReference>
<dbReference type="EC" id="2.7.7.49" evidence="1"/>
<dbReference type="SUPFAM" id="SSF56672">
    <property type="entry name" value="DNA/RNA polymerases"/>
    <property type="match status" value="2"/>
</dbReference>
<evidence type="ECO:0000256" key="2">
    <source>
        <dbReference type="ARBA" id="ARBA00022801"/>
    </source>
</evidence>
<dbReference type="Gene3D" id="2.40.70.10">
    <property type="entry name" value="Acid Proteases"/>
    <property type="match status" value="1"/>
</dbReference>
<dbReference type="PANTHER" id="PTHR33064">
    <property type="entry name" value="POL PROTEIN"/>
    <property type="match status" value="1"/>
</dbReference>
<dbReference type="PANTHER" id="PTHR33064:SF29">
    <property type="entry name" value="PEPTIDASE A2 DOMAIN-CONTAINING PROTEIN-RELATED"/>
    <property type="match status" value="1"/>
</dbReference>
<dbReference type="GO" id="GO:0006508">
    <property type="term" value="P:proteolysis"/>
    <property type="evidence" value="ECO:0007669"/>
    <property type="project" value="InterPro"/>
</dbReference>
<sequence length="378" mass="42443">MVDTGAQHSVLNKKLGPMSKKTSLVQGATGTKRYCWTTERKVNLGTHQVSHSFLVIPECPAPLLGRDLLTKVNAQIHFDPGGMSVTDGLGQPIHVLSLALRDEYRLFAPQPSETIALDVQPWVHKYPLAWAKTAGMGLAKQRHPVVIELKAEAVPVRVKQYPMSQKARRGITPHIRRLMDAGILRRCQSPWNTPLLPVKKPGGTDYRPVQDLREVNKRVSDIHPTVPNPYTLLSSLLPEYTWYTVLDLKDAFFSLPLAAQSQEIFAFEWTEGEGQPVGFKNSPTLFNEALSEDLYEKQEIRKGVLTQQWGPWKRPVAYLSKRLDPVAAGWPPCLRIIAATALLVRDADKLTYGQQLLISNARLTHYQALLLDAPRVRF</sequence>
<dbReference type="PROSITE" id="PS50175">
    <property type="entry name" value="ASP_PROT_RETROV"/>
    <property type="match status" value="1"/>
</dbReference>
<dbReference type="InterPro" id="IPR001995">
    <property type="entry name" value="Peptidase_A2_cat"/>
</dbReference>
<dbReference type="EMBL" id="VCEA01006208">
    <property type="protein sequence ID" value="KAB0337970.1"/>
    <property type="molecule type" value="Genomic_DNA"/>
</dbReference>
<gene>
    <name evidence="4" type="ORF">FD754_024878</name>
</gene>
<evidence type="ECO:0000313" key="4">
    <source>
        <dbReference type="EMBL" id="KAB0337970.1"/>
    </source>
</evidence>
<dbReference type="Pfam" id="PF00077">
    <property type="entry name" value="RVP"/>
    <property type="match status" value="1"/>
</dbReference>
<reference evidence="4 5" key="1">
    <citation type="submission" date="2019-06" db="EMBL/GenBank/DDBJ databases">
        <title>Discovery of a novel chromosome fission-fusion reversal in muntjac.</title>
        <authorList>
            <person name="Mudd A.B."/>
            <person name="Bredeson J.V."/>
            <person name="Baum R."/>
            <person name="Hockemeyer D."/>
            <person name="Rokhsar D.S."/>
        </authorList>
    </citation>
    <scope>NUCLEOTIDE SEQUENCE [LARGE SCALE GENOMIC DNA]</scope>
    <source>
        <strain evidence="4">UTSW_UCB_Mm</strain>
        <tissue evidence="4">Fibroblast cell line</tissue>
    </source>
</reference>
<dbReference type="SUPFAM" id="SSF50630">
    <property type="entry name" value="Acid proteases"/>
    <property type="match status" value="1"/>
</dbReference>
<dbReference type="InterPro" id="IPR043502">
    <property type="entry name" value="DNA/RNA_pol_sf"/>
</dbReference>
<keyword evidence="5" id="KW-1185">Reference proteome</keyword>
<evidence type="ECO:0000313" key="5">
    <source>
        <dbReference type="Proteomes" id="UP000326458"/>
    </source>
</evidence>
<accession>A0A5N3UMS7</accession>
<dbReference type="GO" id="GO:0004190">
    <property type="term" value="F:aspartic-type endopeptidase activity"/>
    <property type="evidence" value="ECO:0007669"/>
    <property type="project" value="InterPro"/>
</dbReference>
<dbReference type="AlphaFoldDB" id="A0A5N3UMS7"/>
<name>A0A5N3UMS7_MUNMU</name>
<keyword evidence="2" id="KW-0378">Hydrolase</keyword>
<protein>
    <recommendedName>
        <fullName evidence="1">RNA-directed DNA polymerase</fullName>
        <ecNumber evidence="1">2.7.7.49</ecNumber>
    </recommendedName>
</protein>
<feature type="domain" description="Peptidase A2" evidence="3">
    <location>
        <begin position="1"/>
        <end position="68"/>
    </location>
</feature>
<proteinExistence type="predicted"/>
<comment type="caution">
    <text evidence="4">The sequence shown here is derived from an EMBL/GenBank/DDBJ whole genome shotgun (WGS) entry which is preliminary data.</text>
</comment>
<evidence type="ECO:0000259" key="3">
    <source>
        <dbReference type="PROSITE" id="PS50175"/>
    </source>
</evidence>
<dbReference type="InterPro" id="IPR000477">
    <property type="entry name" value="RT_dom"/>
</dbReference>
<dbReference type="InterPro" id="IPR018061">
    <property type="entry name" value="Retropepsins"/>
</dbReference>